<comment type="caution">
    <text evidence="2">The sequence shown here is derived from an EMBL/GenBank/DDBJ whole genome shotgun (WGS) entry which is preliminary data.</text>
</comment>
<accession>A0ABU8T667</accession>
<dbReference type="Gene3D" id="3.90.226.10">
    <property type="entry name" value="2-enoyl-CoA Hydratase, Chain A, domain 1"/>
    <property type="match status" value="1"/>
</dbReference>
<dbReference type="Pfam" id="PF00378">
    <property type="entry name" value="ECH_1"/>
    <property type="match status" value="1"/>
</dbReference>
<dbReference type="Gene3D" id="1.10.12.10">
    <property type="entry name" value="Lyase 2-enoyl-coa Hydratase, Chain A, domain 2"/>
    <property type="match status" value="1"/>
</dbReference>
<dbReference type="InterPro" id="IPR029045">
    <property type="entry name" value="ClpP/crotonase-like_dom_sf"/>
</dbReference>
<name>A0ABU8T667_9PSEU</name>
<dbReference type="EMBL" id="JBBJUP010000007">
    <property type="protein sequence ID" value="MEJ8279449.1"/>
    <property type="molecule type" value="Genomic_DNA"/>
</dbReference>
<dbReference type="InterPro" id="IPR001753">
    <property type="entry name" value="Enoyl-CoA_hydra/iso"/>
</dbReference>
<dbReference type="PANTHER" id="PTHR43459">
    <property type="entry name" value="ENOYL-COA HYDRATASE"/>
    <property type="match status" value="1"/>
</dbReference>
<evidence type="ECO:0000313" key="2">
    <source>
        <dbReference type="EMBL" id="MEJ8279449.1"/>
    </source>
</evidence>
<reference evidence="2 3" key="1">
    <citation type="submission" date="2024-03" db="EMBL/GenBank/DDBJ databases">
        <title>Draft genome sequence of Pseudonocardia sp. DW16-2.</title>
        <authorList>
            <person name="Duangmal K."/>
        </authorList>
    </citation>
    <scope>NUCLEOTIDE SEQUENCE [LARGE SCALE GENOMIC DNA]</scope>
    <source>
        <strain evidence="2 3">DW16-2</strain>
    </source>
</reference>
<evidence type="ECO:0000313" key="3">
    <source>
        <dbReference type="Proteomes" id="UP001364211"/>
    </source>
</evidence>
<comment type="similarity">
    <text evidence="1">Belongs to the enoyl-CoA hydratase/isomerase family.</text>
</comment>
<evidence type="ECO:0000256" key="1">
    <source>
        <dbReference type="ARBA" id="ARBA00005254"/>
    </source>
</evidence>
<gene>
    <name evidence="2" type="ORF">WJX68_10950</name>
</gene>
<proteinExistence type="inferred from homology"/>
<dbReference type="PANTHER" id="PTHR43459:SF3">
    <property type="entry name" value="ENOYL-COA HYDRATASE ECHA15 (ENOYL HYDRASE) (UNSATURATED ACYL-COA HYDRATASE) (CROTONASE)-RELATED"/>
    <property type="match status" value="1"/>
</dbReference>
<dbReference type="CDD" id="cd06558">
    <property type="entry name" value="crotonase-like"/>
    <property type="match status" value="1"/>
</dbReference>
<organism evidence="2 3">
    <name type="scientific">Pseudonocardia spirodelae</name>
    <dbReference type="NCBI Taxonomy" id="3133431"/>
    <lineage>
        <taxon>Bacteria</taxon>
        <taxon>Bacillati</taxon>
        <taxon>Actinomycetota</taxon>
        <taxon>Actinomycetes</taxon>
        <taxon>Pseudonocardiales</taxon>
        <taxon>Pseudonocardiaceae</taxon>
        <taxon>Pseudonocardia</taxon>
    </lineage>
</organism>
<keyword evidence="3" id="KW-1185">Reference proteome</keyword>
<dbReference type="SUPFAM" id="SSF52096">
    <property type="entry name" value="ClpP/crotonase"/>
    <property type="match status" value="1"/>
</dbReference>
<dbReference type="InterPro" id="IPR014748">
    <property type="entry name" value="Enoyl-CoA_hydra_C"/>
</dbReference>
<dbReference type="RefSeq" id="WP_340289081.1">
    <property type="nucleotide sequence ID" value="NZ_JBBJUP010000007.1"/>
</dbReference>
<sequence>MTDALRTSDDANGVREIVLDRPRLLNRFDEQLHHELTAVLLDTARAPGIRAVTLLSTGTAFSAGGDFDLMEAARQDPQVRARIVGDARRLLDAFLELPQPVVVAVQGAAMGLGATVALACDVVVATHGATFADTHVNIGLVAGDGGCLVWPQAVGMVRARRHLLTGSPLDAETAFALGAVSDLASDAEDAHRIARVVAGQIAGLAPLAVQGTKRALNTVTSRRAAEVVDLSLAFEERTLASEDLAEGIAAFRERRPATFRGR</sequence>
<dbReference type="Proteomes" id="UP001364211">
    <property type="component" value="Unassembled WGS sequence"/>
</dbReference>
<protein>
    <submittedName>
        <fullName evidence="2">Enoyl-CoA hydratase-related protein</fullName>
    </submittedName>
</protein>